<keyword evidence="8" id="KW-0902">Two-component regulatory system</keyword>
<gene>
    <name evidence="10" type="ORF">QYB95_02115</name>
</gene>
<keyword evidence="6" id="KW-0418">Kinase</keyword>
<dbReference type="Pfam" id="PF02518">
    <property type="entry name" value="HATPase_c"/>
    <property type="match status" value="1"/>
</dbReference>
<evidence type="ECO:0000256" key="8">
    <source>
        <dbReference type="ARBA" id="ARBA00023012"/>
    </source>
</evidence>
<dbReference type="InterPro" id="IPR036890">
    <property type="entry name" value="HATPase_C_sf"/>
</dbReference>
<name>A0ABT8GLP2_9BACL</name>
<dbReference type="InterPro" id="IPR036097">
    <property type="entry name" value="HisK_dim/P_sf"/>
</dbReference>
<dbReference type="Gene3D" id="3.30.565.10">
    <property type="entry name" value="Histidine kinase-like ATPase, C-terminal domain"/>
    <property type="match status" value="1"/>
</dbReference>
<dbReference type="EMBL" id="JAUHTQ010000001">
    <property type="protein sequence ID" value="MDN4492325.1"/>
    <property type="molecule type" value="Genomic_DNA"/>
</dbReference>
<dbReference type="SUPFAM" id="SSF47384">
    <property type="entry name" value="Homodimeric domain of signal transducing histidine kinase"/>
    <property type="match status" value="1"/>
</dbReference>
<dbReference type="EC" id="2.7.13.3" evidence="2"/>
<keyword evidence="11" id="KW-1185">Reference proteome</keyword>
<dbReference type="SUPFAM" id="SSF55874">
    <property type="entry name" value="ATPase domain of HSP90 chaperone/DNA topoisomerase II/histidine kinase"/>
    <property type="match status" value="1"/>
</dbReference>
<dbReference type="InterPro" id="IPR000014">
    <property type="entry name" value="PAS"/>
</dbReference>
<evidence type="ECO:0000256" key="1">
    <source>
        <dbReference type="ARBA" id="ARBA00000085"/>
    </source>
</evidence>
<dbReference type="InterPro" id="IPR003661">
    <property type="entry name" value="HisK_dim/P_dom"/>
</dbReference>
<proteinExistence type="predicted"/>
<reference evidence="10" key="1">
    <citation type="submission" date="2023-07" db="EMBL/GenBank/DDBJ databases">
        <title>Ureibacillus sp. isolated from freshwater well.</title>
        <authorList>
            <person name="Kirdat K."/>
            <person name="Bhatt A."/>
            <person name="Teware R."/>
            <person name="Bhavsar Y."/>
            <person name="Yadav A."/>
        </authorList>
    </citation>
    <scope>NUCLEOTIDE SEQUENCE</scope>
    <source>
        <strain evidence="10">BA0131</strain>
    </source>
</reference>
<dbReference type="Pfam" id="PF13188">
    <property type="entry name" value="PAS_8"/>
    <property type="match status" value="1"/>
</dbReference>
<dbReference type="CDD" id="cd00075">
    <property type="entry name" value="HATPase"/>
    <property type="match status" value="1"/>
</dbReference>
<dbReference type="Pfam" id="PF00512">
    <property type="entry name" value="HisKA"/>
    <property type="match status" value="1"/>
</dbReference>
<evidence type="ECO:0000313" key="10">
    <source>
        <dbReference type="EMBL" id="MDN4492325.1"/>
    </source>
</evidence>
<evidence type="ECO:0000256" key="7">
    <source>
        <dbReference type="ARBA" id="ARBA00022840"/>
    </source>
</evidence>
<dbReference type="InterPro" id="IPR003594">
    <property type="entry name" value="HATPase_dom"/>
</dbReference>
<dbReference type="CDD" id="cd00082">
    <property type="entry name" value="HisKA"/>
    <property type="match status" value="1"/>
</dbReference>
<dbReference type="InterPro" id="IPR005467">
    <property type="entry name" value="His_kinase_dom"/>
</dbReference>
<sequence>MVKTDGPIFRKLFHTVKDPVLILNTSCQIESVNDLAAHMLNIDQSSRQQLQMDETSMARWSNYLEKIKKNMGDFCNLNLKISENQFKEFRLKGYYHEKKDLIFVTISPASETVSLDQSSNIDIYSMFNDVSHGIVLTDFNGEIVDANAIALQYIQCEKSQIIMKQHEMLFDSLTDYEYNKLQYFANIMNNGRASISVSSVNENGQIHYYQMDSKFNYNMNLIVTTITDETEKILLKKQVDQQDSLNSIGHMAASIAHEIRNPMTSLKGFVDLLKLNCNDDHQNYLSVMDSELQRMESILTELLYLSKPKERSYDETSIKLVVNEVIELMLPHAMSQNILLKMDDCDYYPMYIRGNHNRLKQMLINLVKNAIEVMCNGGVITIKLENRNGGVEVSVIDEGRGLTDTEMDQLFTPFFTTKSTGTGLGLSLVKKVVEEHNGTINVESSVGLGTTFRIALPVCKRQFLRQDDDNVIEMWMDFTPINRVPVV</sequence>
<dbReference type="Gene3D" id="3.30.450.20">
    <property type="entry name" value="PAS domain"/>
    <property type="match status" value="1"/>
</dbReference>
<dbReference type="PROSITE" id="PS50109">
    <property type="entry name" value="HIS_KIN"/>
    <property type="match status" value="1"/>
</dbReference>
<dbReference type="PANTHER" id="PTHR43065">
    <property type="entry name" value="SENSOR HISTIDINE KINASE"/>
    <property type="match status" value="1"/>
</dbReference>
<evidence type="ECO:0000259" key="9">
    <source>
        <dbReference type="PROSITE" id="PS50109"/>
    </source>
</evidence>
<dbReference type="PANTHER" id="PTHR43065:SF10">
    <property type="entry name" value="PEROXIDE STRESS-ACTIVATED HISTIDINE KINASE MAK3"/>
    <property type="match status" value="1"/>
</dbReference>
<dbReference type="Gene3D" id="1.10.287.130">
    <property type="match status" value="1"/>
</dbReference>
<keyword evidence="4" id="KW-0808">Transferase</keyword>
<evidence type="ECO:0000256" key="4">
    <source>
        <dbReference type="ARBA" id="ARBA00022679"/>
    </source>
</evidence>
<dbReference type="InterPro" id="IPR004358">
    <property type="entry name" value="Sig_transdc_His_kin-like_C"/>
</dbReference>
<evidence type="ECO:0000313" key="11">
    <source>
        <dbReference type="Proteomes" id="UP001172743"/>
    </source>
</evidence>
<dbReference type="SMART" id="SM00387">
    <property type="entry name" value="HATPase_c"/>
    <property type="match status" value="1"/>
</dbReference>
<evidence type="ECO:0000256" key="2">
    <source>
        <dbReference type="ARBA" id="ARBA00012438"/>
    </source>
</evidence>
<evidence type="ECO:0000256" key="6">
    <source>
        <dbReference type="ARBA" id="ARBA00022777"/>
    </source>
</evidence>
<feature type="domain" description="Histidine kinase" evidence="9">
    <location>
        <begin position="254"/>
        <end position="460"/>
    </location>
</feature>
<dbReference type="Proteomes" id="UP001172743">
    <property type="component" value="Unassembled WGS sequence"/>
</dbReference>
<organism evidence="10 11">
    <name type="scientific">Ureibacillus aquaedulcis</name>
    <dbReference type="NCBI Taxonomy" id="3058421"/>
    <lineage>
        <taxon>Bacteria</taxon>
        <taxon>Bacillati</taxon>
        <taxon>Bacillota</taxon>
        <taxon>Bacilli</taxon>
        <taxon>Bacillales</taxon>
        <taxon>Caryophanaceae</taxon>
        <taxon>Ureibacillus</taxon>
    </lineage>
</organism>
<keyword evidence="5" id="KW-0547">Nucleotide-binding</keyword>
<keyword evidence="3" id="KW-0597">Phosphoprotein</keyword>
<comment type="caution">
    <text evidence="10">The sequence shown here is derived from an EMBL/GenBank/DDBJ whole genome shotgun (WGS) entry which is preliminary data.</text>
</comment>
<dbReference type="SMART" id="SM00388">
    <property type="entry name" value="HisKA"/>
    <property type="match status" value="1"/>
</dbReference>
<dbReference type="PRINTS" id="PR00344">
    <property type="entry name" value="BCTRLSENSOR"/>
</dbReference>
<protein>
    <recommendedName>
        <fullName evidence="2">histidine kinase</fullName>
        <ecNumber evidence="2">2.7.13.3</ecNumber>
    </recommendedName>
</protein>
<keyword evidence="7 10" id="KW-0067">ATP-binding</keyword>
<dbReference type="GO" id="GO:0005524">
    <property type="term" value="F:ATP binding"/>
    <property type="evidence" value="ECO:0007669"/>
    <property type="project" value="UniProtKB-KW"/>
</dbReference>
<comment type="catalytic activity">
    <reaction evidence="1">
        <text>ATP + protein L-histidine = ADP + protein N-phospho-L-histidine.</text>
        <dbReference type="EC" id="2.7.13.3"/>
    </reaction>
</comment>
<evidence type="ECO:0000256" key="5">
    <source>
        <dbReference type="ARBA" id="ARBA00022741"/>
    </source>
</evidence>
<evidence type="ECO:0000256" key="3">
    <source>
        <dbReference type="ARBA" id="ARBA00022553"/>
    </source>
</evidence>
<accession>A0ABT8GLP2</accession>
<dbReference type="RefSeq" id="WP_301136424.1">
    <property type="nucleotide sequence ID" value="NZ_JAUHTQ010000001.1"/>
</dbReference>